<protein>
    <recommendedName>
        <fullName evidence="1">Reverse transcriptase domain-containing protein</fullName>
    </recommendedName>
</protein>
<reference evidence="3" key="1">
    <citation type="submission" date="2017-11" db="EMBL/GenBank/DDBJ databases">
        <authorList>
            <person name="Lima N.C."/>
            <person name="Parody-Merino A.M."/>
            <person name="Battley P.F."/>
            <person name="Fidler A.E."/>
            <person name="Prosdocimi F."/>
        </authorList>
    </citation>
    <scope>NUCLEOTIDE SEQUENCE [LARGE SCALE GENOMIC DNA]</scope>
</reference>
<gene>
    <name evidence="2" type="ORF">llap_7564</name>
</gene>
<sequence length="84" mass="9583">MDAIYLDFSKAFDTVPHNILLAKLEGYGFDGWTVQWIRLTSSASPGIFFLLQMVFLPKAFARAVLSLVWSRLSYEKEPLDVPEN</sequence>
<organism evidence="2 3">
    <name type="scientific">Limosa lapponica baueri</name>
    <dbReference type="NCBI Taxonomy" id="1758121"/>
    <lineage>
        <taxon>Eukaryota</taxon>
        <taxon>Metazoa</taxon>
        <taxon>Chordata</taxon>
        <taxon>Craniata</taxon>
        <taxon>Vertebrata</taxon>
        <taxon>Euteleostomi</taxon>
        <taxon>Archelosauria</taxon>
        <taxon>Archosauria</taxon>
        <taxon>Dinosauria</taxon>
        <taxon>Saurischia</taxon>
        <taxon>Theropoda</taxon>
        <taxon>Coelurosauria</taxon>
        <taxon>Aves</taxon>
        <taxon>Neognathae</taxon>
        <taxon>Neoaves</taxon>
        <taxon>Charadriiformes</taxon>
        <taxon>Scolopacidae</taxon>
        <taxon>Limosa</taxon>
    </lineage>
</organism>
<feature type="domain" description="Reverse transcriptase" evidence="1">
    <location>
        <begin position="1"/>
        <end position="84"/>
    </location>
</feature>
<proteinExistence type="predicted"/>
<dbReference type="Proteomes" id="UP000233556">
    <property type="component" value="Unassembled WGS sequence"/>
</dbReference>
<dbReference type="EMBL" id="KZ506030">
    <property type="protein sequence ID" value="PKU42129.1"/>
    <property type="molecule type" value="Genomic_DNA"/>
</dbReference>
<evidence type="ECO:0000259" key="1">
    <source>
        <dbReference type="PROSITE" id="PS50878"/>
    </source>
</evidence>
<accession>A0A2I0U7W5</accession>
<dbReference type="PROSITE" id="PS50878">
    <property type="entry name" value="RT_POL"/>
    <property type="match status" value="1"/>
</dbReference>
<name>A0A2I0U7W5_LIMLA</name>
<keyword evidence="3" id="KW-1185">Reference proteome</keyword>
<dbReference type="PANTHER" id="PTHR33332">
    <property type="entry name" value="REVERSE TRANSCRIPTASE DOMAIN-CONTAINING PROTEIN"/>
    <property type="match status" value="1"/>
</dbReference>
<evidence type="ECO:0000313" key="2">
    <source>
        <dbReference type="EMBL" id="PKU42129.1"/>
    </source>
</evidence>
<dbReference type="AlphaFoldDB" id="A0A2I0U7W5"/>
<evidence type="ECO:0000313" key="3">
    <source>
        <dbReference type="Proteomes" id="UP000233556"/>
    </source>
</evidence>
<dbReference type="OrthoDB" id="10063195at2759"/>
<dbReference type="InterPro" id="IPR000477">
    <property type="entry name" value="RT_dom"/>
</dbReference>
<reference evidence="3" key="2">
    <citation type="submission" date="2017-12" db="EMBL/GenBank/DDBJ databases">
        <title>Genome sequence of the Bar-tailed Godwit (Limosa lapponica baueri).</title>
        <authorList>
            <person name="Lima N.C.B."/>
            <person name="Parody-Merino A.M."/>
            <person name="Battley P.F."/>
            <person name="Fidler A.E."/>
            <person name="Prosdocimi F."/>
        </authorList>
    </citation>
    <scope>NUCLEOTIDE SEQUENCE [LARGE SCALE GENOMIC DNA]</scope>
</reference>